<evidence type="ECO:0000313" key="3">
    <source>
        <dbReference type="EMBL" id="XDK24443.1"/>
    </source>
</evidence>
<dbReference type="AlphaFoldDB" id="A0AB39HEW9"/>
<dbReference type="InterPro" id="IPR000073">
    <property type="entry name" value="AB_hydrolase_1"/>
</dbReference>
<dbReference type="InterPro" id="IPR000639">
    <property type="entry name" value="Epox_hydrolase-like"/>
</dbReference>
<sequence>MSQLLNYKDEGQGSCVILIHGLFGSLSNLGLLAKDLATDHRVISVDVRNHGQSFHHSEHNYAAMADDIAQLLGQLNIDGFTVIGHSMGGKIAMQLSARLATQCAKAVVLDMAPVRYPERHHDAVFAGLKAVAKQRPNSRQQALSVLAQHIEQPEVCQFLSKSLYKENDQTFAWRFNVDSLWDNYHNILDWQPLPASQLPILFLKGANSDYIKPEFQTQITTQFPQAKAHIIANTGHWLHAEKPQEVNRAIRRFLTT</sequence>
<keyword evidence="1 3" id="KW-0378">Hydrolase</keyword>
<dbReference type="PANTHER" id="PTHR46118:SF4">
    <property type="entry name" value="PROTEIN ABHD11"/>
    <property type="match status" value="1"/>
</dbReference>
<gene>
    <name evidence="3" type="ORF">AB0763_09465</name>
</gene>
<reference evidence="3" key="1">
    <citation type="submission" date="2024-07" db="EMBL/GenBank/DDBJ databases">
        <title>Genome Analysis of a Potential Novel Vibrio Species Secreting pH- and Thermo-stable Alginate Lyase and its Application in Producing Alginate Oligosaccharides.</title>
        <authorList>
            <person name="Huang H."/>
            <person name="Bao K."/>
        </authorList>
    </citation>
    <scope>NUCLEOTIDE SEQUENCE</scope>
    <source>
        <strain evidence="3">HB236076</strain>
    </source>
</reference>
<dbReference type="Pfam" id="PF00561">
    <property type="entry name" value="Abhydrolase_1"/>
    <property type="match status" value="1"/>
</dbReference>
<dbReference type="PANTHER" id="PTHR46118">
    <property type="entry name" value="PROTEIN ABHD11"/>
    <property type="match status" value="1"/>
</dbReference>
<dbReference type="EMBL" id="CP162601">
    <property type="protein sequence ID" value="XDK24443.1"/>
    <property type="molecule type" value="Genomic_DNA"/>
</dbReference>
<accession>A0AB39HEW9</accession>
<dbReference type="Gene3D" id="3.40.50.1820">
    <property type="entry name" value="alpha/beta hydrolase"/>
    <property type="match status" value="1"/>
</dbReference>
<dbReference type="SUPFAM" id="SSF53474">
    <property type="entry name" value="alpha/beta-Hydrolases"/>
    <property type="match status" value="1"/>
</dbReference>
<evidence type="ECO:0000259" key="2">
    <source>
        <dbReference type="Pfam" id="PF00561"/>
    </source>
</evidence>
<protein>
    <submittedName>
        <fullName evidence="3">Alpha/beta fold hydrolase</fullName>
    </submittedName>
</protein>
<name>A0AB39HEW9_9VIBR</name>
<feature type="domain" description="AB hydrolase-1" evidence="2">
    <location>
        <begin position="16"/>
        <end position="243"/>
    </location>
</feature>
<dbReference type="RefSeq" id="WP_306100500.1">
    <property type="nucleotide sequence ID" value="NZ_CP162601.1"/>
</dbReference>
<dbReference type="GO" id="GO:0016787">
    <property type="term" value="F:hydrolase activity"/>
    <property type="evidence" value="ECO:0007669"/>
    <property type="project" value="UniProtKB-KW"/>
</dbReference>
<dbReference type="InterPro" id="IPR029058">
    <property type="entry name" value="AB_hydrolase_fold"/>
</dbReference>
<dbReference type="PRINTS" id="PR00412">
    <property type="entry name" value="EPOXHYDRLASE"/>
</dbReference>
<organism evidence="3">
    <name type="scientific">Vibrio sp. HB236076</name>
    <dbReference type="NCBI Taxonomy" id="3232307"/>
    <lineage>
        <taxon>Bacteria</taxon>
        <taxon>Pseudomonadati</taxon>
        <taxon>Pseudomonadota</taxon>
        <taxon>Gammaproteobacteria</taxon>
        <taxon>Vibrionales</taxon>
        <taxon>Vibrionaceae</taxon>
        <taxon>Vibrio</taxon>
    </lineage>
</organism>
<dbReference type="KEGG" id="vih:AB0763_09465"/>
<proteinExistence type="predicted"/>
<evidence type="ECO:0000256" key="1">
    <source>
        <dbReference type="ARBA" id="ARBA00022801"/>
    </source>
</evidence>